<feature type="transmembrane region" description="Helical" evidence="1">
    <location>
        <begin position="228"/>
        <end position="250"/>
    </location>
</feature>
<name>F2U8S0_SALR5</name>
<dbReference type="EMBL" id="GL832964">
    <property type="protein sequence ID" value="EGD72778.1"/>
    <property type="molecule type" value="Genomic_DNA"/>
</dbReference>
<keyword evidence="1" id="KW-0812">Transmembrane</keyword>
<evidence type="ECO:0000313" key="3">
    <source>
        <dbReference type="Proteomes" id="UP000007799"/>
    </source>
</evidence>
<dbReference type="RefSeq" id="XP_004994601.1">
    <property type="nucleotide sequence ID" value="XM_004994544.1"/>
</dbReference>
<sequence length="272" mass="29965">MQLDSGCLGRVRHPCTPNQRRCMCKAGVVLPGSLHTTQIQPQTRKIKPYHFVCRALSLSTTQSKEAHTLSIAPPRLQPRDQLAVSQRRRTASPKMPVAQQEFREVRRSGNPCCRIVLYALATVMCMVALTGYLILTDGHLFTFCTFTECKLVVYGLITCSVVGFALCFIPCCNVPVLEPLLSTLVALLATTCAGFLLHDLVSACDVGTENERVVEACIRDMPYQLDMVVAGTTVGAILWLVSSIAACCSVNCGRRWVVRQYYSEFQNPAAVM</sequence>
<proteinExistence type="predicted"/>
<gene>
    <name evidence="2" type="ORF">PTSG_04504</name>
</gene>
<feature type="transmembrane region" description="Helical" evidence="1">
    <location>
        <begin position="176"/>
        <end position="197"/>
    </location>
</feature>
<dbReference type="InParanoid" id="F2U8S0"/>
<accession>F2U8S0</accession>
<organism evidence="3">
    <name type="scientific">Salpingoeca rosetta (strain ATCC 50818 / BSB-021)</name>
    <dbReference type="NCBI Taxonomy" id="946362"/>
    <lineage>
        <taxon>Eukaryota</taxon>
        <taxon>Choanoflagellata</taxon>
        <taxon>Craspedida</taxon>
        <taxon>Salpingoecidae</taxon>
        <taxon>Salpingoeca</taxon>
    </lineage>
</organism>
<evidence type="ECO:0008006" key="4">
    <source>
        <dbReference type="Google" id="ProtNLM"/>
    </source>
</evidence>
<evidence type="ECO:0000256" key="1">
    <source>
        <dbReference type="SAM" id="Phobius"/>
    </source>
</evidence>
<keyword evidence="3" id="KW-1185">Reference proteome</keyword>
<feature type="transmembrane region" description="Helical" evidence="1">
    <location>
        <begin position="151"/>
        <end position="169"/>
    </location>
</feature>
<keyword evidence="1" id="KW-0472">Membrane</keyword>
<dbReference type="GeneID" id="16075184"/>
<reference evidence="2" key="1">
    <citation type="submission" date="2009-08" db="EMBL/GenBank/DDBJ databases">
        <title>Annotation of Salpingoeca rosetta.</title>
        <authorList>
            <consortium name="The Broad Institute Genome Sequencing Platform"/>
            <person name="Russ C."/>
            <person name="Cuomo C."/>
            <person name="Burger G."/>
            <person name="Gray M.W."/>
            <person name="Holland P.W.H."/>
            <person name="King N."/>
            <person name="Lang F.B.F."/>
            <person name="Roger A.J."/>
            <person name="Ruiz-Trillo I."/>
            <person name="Young S.K."/>
            <person name="Zeng Q."/>
            <person name="Gargeya S."/>
            <person name="Alvarado L."/>
            <person name="Berlin A."/>
            <person name="Chapman S.B."/>
            <person name="Chen Z."/>
            <person name="Freedman E."/>
            <person name="Gellesch M."/>
            <person name="Goldberg J."/>
            <person name="Griggs A."/>
            <person name="Gujja S."/>
            <person name="Heilman E."/>
            <person name="Heiman D."/>
            <person name="Howarth C."/>
            <person name="Mehta T."/>
            <person name="Neiman D."/>
            <person name="Pearson M."/>
            <person name="Roberts A."/>
            <person name="Saif S."/>
            <person name="Shea T."/>
            <person name="Shenoy N."/>
            <person name="Sisk P."/>
            <person name="Stolte C."/>
            <person name="Sykes S."/>
            <person name="White J."/>
            <person name="Yandava C."/>
            <person name="Haas B."/>
            <person name="Nusbaum C."/>
            <person name="Birren B."/>
        </authorList>
    </citation>
    <scope>NUCLEOTIDE SEQUENCE [LARGE SCALE GENOMIC DNA]</scope>
    <source>
        <strain evidence="2">ATCC 50818</strain>
    </source>
</reference>
<dbReference type="AlphaFoldDB" id="F2U8S0"/>
<feature type="transmembrane region" description="Helical" evidence="1">
    <location>
        <begin position="115"/>
        <end position="135"/>
    </location>
</feature>
<protein>
    <recommendedName>
        <fullName evidence="4">MARVEL domain-containing protein</fullName>
    </recommendedName>
</protein>
<evidence type="ECO:0000313" key="2">
    <source>
        <dbReference type="EMBL" id="EGD72778.1"/>
    </source>
</evidence>
<keyword evidence="1" id="KW-1133">Transmembrane helix</keyword>
<dbReference type="Proteomes" id="UP000007799">
    <property type="component" value="Unassembled WGS sequence"/>
</dbReference>
<dbReference type="KEGG" id="sre:PTSG_04504"/>